<feature type="compositionally biased region" description="Basic and acidic residues" evidence="1">
    <location>
        <begin position="94"/>
        <end position="106"/>
    </location>
</feature>
<organism evidence="2 3">
    <name type="scientific">Liparis tanakae</name>
    <name type="common">Tanaka's snailfish</name>
    <dbReference type="NCBI Taxonomy" id="230148"/>
    <lineage>
        <taxon>Eukaryota</taxon>
        <taxon>Metazoa</taxon>
        <taxon>Chordata</taxon>
        <taxon>Craniata</taxon>
        <taxon>Vertebrata</taxon>
        <taxon>Euteleostomi</taxon>
        <taxon>Actinopterygii</taxon>
        <taxon>Neopterygii</taxon>
        <taxon>Teleostei</taxon>
        <taxon>Neoteleostei</taxon>
        <taxon>Acanthomorphata</taxon>
        <taxon>Eupercaria</taxon>
        <taxon>Perciformes</taxon>
        <taxon>Cottioidei</taxon>
        <taxon>Cottales</taxon>
        <taxon>Liparidae</taxon>
        <taxon>Liparis</taxon>
    </lineage>
</organism>
<evidence type="ECO:0000313" key="3">
    <source>
        <dbReference type="Proteomes" id="UP000314294"/>
    </source>
</evidence>
<dbReference type="Proteomes" id="UP000314294">
    <property type="component" value="Unassembled WGS sequence"/>
</dbReference>
<accession>A0A4Z2HKY4</accession>
<feature type="region of interest" description="Disordered" evidence="1">
    <location>
        <begin position="60"/>
        <end position="79"/>
    </location>
</feature>
<feature type="region of interest" description="Disordered" evidence="1">
    <location>
        <begin position="94"/>
        <end position="115"/>
    </location>
</feature>
<proteinExistence type="predicted"/>
<name>A0A4Z2HKY4_9TELE</name>
<feature type="compositionally biased region" description="Basic and acidic residues" evidence="1">
    <location>
        <begin position="8"/>
        <end position="25"/>
    </location>
</feature>
<sequence>MKPPLLDGRLRLQQRDEDENREKARSYRGRRNVQPSYWIEDLLSCVVIKSQPAVDGALSVGKEAWPSPPPPPPSPGQRLLEHLTPIINQDLCRGENRVDGFRGRGEEGEEGQDGE</sequence>
<reference evidence="2 3" key="1">
    <citation type="submission" date="2019-03" db="EMBL/GenBank/DDBJ databases">
        <title>First draft genome of Liparis tanakae, snailfish: a comprehensive survey of snailfish specific genes.</title>
        <authorList>
            <person name="Kim W."/>
            <person name="Song I."/>
            <person name="Jeong J.-H."/>
            <person name="Kim D."/>
            <person name="Kim S."/>
            <person name="Ryu S."/>
            <person name="Song J.Y."/>
            <person name="Lee S.K."/>
        </authorList>
    </citation>
    <scope>NUCLEOTIDE SEQUENCE [LARGE SCALE GENOMIC DNA]</scope>
    <source>
        <tissue evidence="2">Muscle</tissue>
    </source>
</reference>
<keyword evidence="3" id="KW-1185">Reference proteome</keyword>
<dbReference type="AlphaFoldDB" id="A0A4Z2HKY4"/>
<gene>
    <name evidence="2" type="ORF">EYF80_023485</name>
</gene>
<comment type="caution">
    <text evidence="2">The sequence shown here is derived from an EMBL/GenBank/DDBJ whole genome shotgun (WGS) entry which is preliminary data.</text>
</comment>
<dbReference type="EMBL" id="SRLO01000222">
    <property type="protein sequence ID" value="TNN66251.1"/>
    <property type="molecule type" value="Genomic_DNA"/>
</dbReference>
<evidence type="ECO:0000313" key="2">
    <source>
        <dbReference type="EMBL" id="TNN66251.1"/>
    </source>
</evidence>
<feature type="compositionally biased region" description="Pro residues" evidence="1">
    <location>
        <begin position="66"/>
        <end position="75"/>
    </location>
</feature>
<evidence type="ECO:0000256" key="1">
    <source>
        <dbReference type="SAM" id="MobiDB-lite"/>
    </source>
</evidence>
<protein>
    <submittedName>
        <fullName evidence="2">Uncharacterized protein</fullName>
    </submittedName>
</protein>
<feature type="region of interest" description="Disordered" evidence="1">
    <location>
        <begin position="1"/>
        <end position="30"/>
    </location>
</feature>